<comment type="caution">
    <text evidence="1">The sequence shown here is derived from an EMBL/GenBank/DDBJ whole genome shotgun (WGS) entry which is preliminary data.</text>
</comment>
<protein>
    <submittedName>
        <fullName evidence="1">Uncharacterized protein</fullName>
    </submittedName>
</protein>
<organism evidence="1 2">
    <name type="scientific">Planoprotostelium fungivorum</name>
    <dbReference type="NCBI Taxonomy" id="1890364"/>
    <lineage>
        <taxon>Eukaryota</taxon>
        <taxon>Amoebozoa</taxon>
        <taxon>Evosea</taxon>
        <taxon>Variosea</taxon>
        <taxon>Cavosteliida</taxon>
        <taxon>Cavosteliaceae</taxon>
        <taxon>Planoprotostelium</taxon>
    </lineage>
</organism>
<dbReference type="AlphaFoldDB" id="A0A2P6NAC6"/>
<dbReference type="InParanoid" id="A0A2P6NAC6"/>
<evidence type="ECO:0000313" key="1">
    <source>
        <dbReference type="EMBL" id="PRP80889.1"/>
    </source>
</evidence>
<name>A0A2P6NAC6_9EUKA</name>
<keyword evidence="2" id="KW-1185">Reference proteome</keyword>
<proteinExistence type="predicted"/>
<evidence type="ECO:0000313" key="2">
    <source>
        <dbReference type="Proteomes" id="UP000241769"/>
    </source>
</evidence>
<reference evidence="1 2" key="1">
    <citation type="journal article" date="2018" name="Genome Biol. Evol.">
        <title>Multiple Roots of Fruiting Body Formation in Amoebozoa.</title>
        <authorList>
            <person name="Hillmann F."/>
            <person name="Forbes G."/>
            <person name="Novohradska S."/>
            <person name="Ferling I."/>
            <person name="Riege K."/>
            <person name="Groth M."/>
            <person name="Westermann M."/>
            <person name="Marz M."/>
            <person name="Spaller T."/>
            <person name="Winckler T."/>
            <person name="Schaap P."/>
            <person name="Glockner G."/>
        </authorList>
    </citation>
    <scope>NUCLEOTIDE SEQUENCE [LARGE SCALE GENOMIC DNA]</scope>
    <source>
        <strain evidence="1 2">Jena</strain>
    </source>
</reference>
<dbReference type="Proteomes" id="UP000241769">
    <property type="component" value="Unassembled WGS sequence"/>
</dbReference>
<gene>
    <name evidence="1" type="ORF">PROFUN_11330</name>
</gene>
<accession>A0A2P6NAC6</accession>
<sequence>MPSSIYTPGFSNISQRLNEHNGYIQVPPQILSKLSSNSSDNHSNIPVIQNQEVSQTRGLYRPKTHKRGNSRDLDTTHHAPGMHIRAHEHVQTNSEGYPLIWSRLTFGPGEDFCSNFFNQWSGSSATQRLLF</sequence>
<dbReference type="EMBL" id="MDYQ01000135">
    <property type="protein sequence ID" value="PRP80889.1"/>
    <property type="molecule type" value="Genomic_DNA"/>
</dbReference>